<dbReference type="AlphaFoldDB" id="A0A232EFA1"/>
<evidence type="ECO:0000313" key="2">
    <source>
        <dbReference type="Proteomes" id="UP000215335"/>
    </source>
</evidence>
<comment type="caution">
    <text evidence="1">The sequence shown here is derived from an EMBL/GenBank/DDBJ whole genome shotgun (WGS) entry which is preliminary data.</text>
</comment>
<gene>
    <name evidence="1" type="ORF">TSAR_003300</name>
</gene>
<reference evidence="1 2" key="1">
    <citation type="journal article" date="2017" name="Curr. Biol.">
        <title>The Evolution of Venom by Co-option of Single-Copy Genes.</title>
        <authorList>
            <person name="Martinson E.O."/>
            <person name="Mrinalini"/>
            <person name="Kelkar Y.D."/>
            <person name="Chang C.H."/>
            <person name="Werren J.H."/>
        </authorList>
    </citation>
    <scope>NUCLEOTIDE SEQUENCE [LARGE SCALE GENOMIC DNA]</scope>
    <source>
        <strain evidence="1 2">Alberta</strain>
        <tissue evidence="1">Whole body</tissue>
    </source>
</reference>
<dbReference type="Proteomes" id="UP000215335">
    <property type="component" value="Unassembled WGS sequence"/>
</dbReference>
<organism evidence="1 2">
    <name type="scientific">Trichomalopsis sarcophagae</name>
    <dbReference type="NCBI Taxonomy" id="543379"/>
    <lineage>
        <taxon>Eukaryota</taxon>
        <taxon>Metazoa</taxon>
        <taxon>Ecdysozoa</taxon>
        <taxon>Arthropoda</taxon>
        <taxon>Hexapoda</taxon>
        <taxon>Insecta</taxon>
        <taxon>Pterygota</taxon>
        <taxon>Neoptera</taxon>
        <taxon>Endopterygota</taxon>
        <taxon>Hymenoptera</taxon>
        <taxon>Apocrita</taxon>
        <taxon>Proctotrupomorpha</taxon>
        <taxon>Chalcidoidea</taxon>
        <taxon>Pteromalidae</taxon>
        <taxon>Pteromalinae</taxon>
        <taxon>Trichomalopsis</taxon>
    </lineage>
</organism>
<sequence length="131" mass="15670">MKKPRETTQEDYDRLPVMHGCLFFSKKCRKSNVLTKNLNRVNFLLQIEEHHKEKYFHHKQGPKVCLSCYMTEAPRIRGTITIQYIVKYDNLTYDCYKCKASTIIYEASSNNEFEYIKVQSTNGKRYIQKRN</sequence>
<evidence type="ECO:0000313" key="1">
    <source>
        <dbReference type="EMBL" id="OXU17030.1"/>
    </source>
</evidence>
<name>A0A232EFA1_9HYME</name>
<keyword evidence="2" id="KW-1185">Reference proteome</keyword>
<accession>A0A232EFA1</accession>
<protein>
    <submittedName>
        <fullName evidence="1">Uncharacterized protein</fullName>
    </submittedName>
</protein>
<proteinExistence type="predicted"/>
<dbReference type="EMBL" id="NNAY01005080">
    <property type="protein sequence ID" value="OXU17030.1"/>
    <property type="molecule type" value="Genomic_DNA"/>
</dbReference>